<keyword evidence="1" id="KW-0472">Membrane</keyword>
<reference evidence="2" key="1">
    <citation type="submission" date="2023-06" db="EMBL/GenBank/DDBJ databases">
        <authorList>
            <consortium name="Lawrence Berkeley National Laboratory"/>
            <person name="Ahrendt S."/>
            <person name="Sahu N."/>
            <person name="Indic B."/>
            <person name="Wong-Bajracharya J."/>
            <person name="Merenyi Z."/>
            <person name="Ke H.-M."/>
            <person name="Monk M."/>
            <person name="Kocsube S."/>
            <person name="Drula E."/>
            <person name="Lipzen A."/>
            <person name="Balint B."/>
            <person name="Henrissat B."/>
            <person name="Andreopoulos B."/>
            <person name="Martin F.M."/>
            <person name="Harder C.B."/>
            <person name="Rigling D."/>
            <person name="Ford K.L."/>
            <person name="Foster G.D."/>
            <person name="Pangilinan J."/>
            <person name="Papanicolaou A."/>
            <person name="Barry K."/>
            <person name="LaButti K."/>
            <person name="Viragh M."/>
            <person name="Koriabine M."/>
            <person name="Yan M."/>
            <person name="Riley R."/>
            <person name="Champramary S."/>
            <person name="Plett K.L."/>
            <person name="Tsai I.J."/>
            <person name="Slot J."/>
            <person name="Sipos G."/>
            <person name="Plett J."/>
            <person name="Nagy L.G."/>
            <person name="Grigoriev I.V."/>
        </authorList>
    </citation>
    <scope>NUCLEOTIDE SEQUENCE</scope>
    <source>
        <strain evidence="2">CCBAS 213</strain>
    </source>
</reference>
<keyword evidence="1" id="KW-1133">Transmembrane helix</keyword>
<protein>
    <recommendedName>
        <fullName evidence="4">Bacterial alpha-L-rhamnosidase N-terminal domain-containing protein</fullName>
    </recommendedName>
</protein>
<evidence type="ECO:0000313" key="3">
    <source>
        <dbReference type="Proteomes" id="UP001175211"/>
    </source>
</evidence>
<dbReference type="Proteomes" id="UP001175211">
    <property type="component" value="Unassembled WGS sequence"/>
</dbReference>
<comment type="caution">
    <text evidence="2">The sequence shown here is derived from an EMBL/GenBank/DDBJ whole genome shotgun (WGS) entry which is preliminary data.</text>
</comment>
<name>A0AA39KFC8_ARMTA</name>
<evidence type="ECO:0000313" key="2">
    <source>
        <dbReference type="EMBL" id="KAK0460147.1"/>
    </source>
</evidence>
<dbReference type="EMBL" id="JAUEPS010000013">
    <property type="protein sequence ID" value="KAK0460147.1"/>
    <property type="molecule type" value="Genomic_DNA"/>
</dbReference>
<dbReference type="GeneID" id="85364274"/>
<accession>A0AA39KFC8</accession>
<sequence>MRLVHKTVEIEDWHERFFEALLLSMYTVRNTAFSLCRLPVCRNPSVYKASTFARRNIDLALTILCKVVLLLPVFLSVVGGIILYPIADVSVDVTADVSADIAADVSVGTVALRSLDARAVAPTLDFDESNWIWTGERPMPLGVRPFRKAIPASRTKCPVCATIIISSDDLYSITVNGVEIGSGNGWTHPAAYTAGLQPENDNVFAIAVNNTVGDAASLIATILVDYKDGTTETIITDSTWKTLRTVPPSGWTNPSFDDASWGNAVSIMAGTSTPWGQPFVLPPAVNVMGTRRIWTNETDAQQAAPVGHRPFRKTITSPYGKAAVCGKVVITTDNAYTLYVNGGNIAYSIPQLDPDVNVVAVDGENQPPVSGAWVGAGILIAYNDGSSERYYTDASWKTLIFAPPAGFEEAGTDDSS</sequence>
<gene>
    <name evidence="2" type="ORF">EV420DRAFT_1763087</name>
</gene>
<keyword evidence="1" id="KW-0812">Transmembrane</keyword>
<organism evidence="2 3">
    <name type="scientific">Armillaria tabescens</name>
    <name type="common">Ringless honey mushroom</name>
    <name type="synonym">Agaricus tabescens</name>
    <dbReference type="NCBI Taxonomy" id="1929756"/>
    <lineage>
        <taxon>Eukaryota</taxon>
        <taxon>Fungi</taxon>
        <taxon>Dikarya</taxon>
        <taxon>Basidiomycota</taxon>
        <taxon>Agaricomycotina</taxon>
        <taxon>Agaricomycetes</taxon>
        <taxon>Agaricomycetidae</taxon>
        <taxon>Agaricales</taxon>
        <taxon>Marasmiineae</taxon>
        <taxon>Physalacriaceae</taxon>
        <taxon>Desarmillaria</taxon>
    </lineage>
</organism>
<dbReference type="Gene3D" id="2.60.120.260">
    <property type="entry name" value="Galactose-binding domain-like"/>
    <property type="match status" value="2"/>
</dbReference>
<dbReference type="AlphaFoldDB" id="A0AA39KFC8"/>
<keyword evidence="3" id="KW-1185">Reference proteome</keyword>
<proteinExistence type="predicted"/>
<feature type="transmembrane region" description="Helical" evidence="1">
    <location>
        <begin position="59"/>
        <end position="84"/>
    </location>
</feature>
<dbReference type="RefSeq" id="XP_060332273.1">
    <property type="nucleotide sequence ID" value="XM_060480726.1"/>
</dbReference>
<evidence type="ECO:0008006" key="4">
    <source>
        <dbReference type="Google" id="ProtNLM"/>
    </source>
</evidence>
<evidence type="ECO:0000256" key="1">
    <source>
        <dbReference type="SAM" id="Phobius"/>
    </source>
</evidence>